<keyword evidence="3" id="KW-1185">Reference proteome</keyword>
<dbReference type="EMBL" id="KQ030524">
    <property type="protein sequence ID" value="KJZ74582.1"/>
    <property type="molecule type" value="Genomic_DNA"/>
</dbReference>
<feature type="chain" id="PRO_5002526309" description="Invertebrate defensins family profile domain-containing protein" evidence="1">
    <location>
        <begin position="20"/>
        <end position="83"/>
    </location>
</feature>
<dbReference type="OrthoDB" id="10351079at2759"/>
<name>A0A0F7ZZP5_9HYPO</name>
<sequence>MLVTQFIAAAFLTLGTVSALPQGNPEAAVEVRDTAGMDGDLVARAEAVEAARRKGCPKHYYRHNGGCCKFRHIRRKYYDCHPW</sequence>
<evidence type="ECO:0000313" key="3">
    <source>
        <dbReference type="Proteomes" id="UP000054481"/>
    </source>
</evidence>
<evidence type="ECO:0000256" key="1">
    <source>
        <dbReference type="SAM" id="SignalP"/>
    </source>
</evidence>
<dbReference type="AlphaFoldDB" id="A0A0F7ZZP5"/>
<evidence type="ECO:0008006" key="4">
    <source>
        <dbReference type="Google" id="ProtNLM"/>
    </source>
</evidence>
<keyword evidence="1" id="KW-0732">Signal</keyword>
<organism evidence="2 3">
    <name type="scientific">Hirsutella minnesotensis 3608</name>
    <dbReference type="NCBI Taxonomy" id="1043627"/>
    <lineage>
        <taxon>Eukaryota</taxon>
        <taxon>Fungi</taxon>
        <taxon>Dikarya</taxon>
        <taxon>Ascomycota</taxon>
        <taxon>Pezizomycotina</taxon>
        <taxon>Sordariomycetes</taxon>
        <taxon>Hypocreomycetidae</taxon>
        <taxon>Hypocreales</taxon>
        <taxon>Ophiocordycipitaceae</taxon>
        <taxon>Hirsutella</taxon>
    </lineage>
</organism>
<protein>
    <recommendedName>
        <fullName evidence="4">Invertebrate defensins family profile domain-containing protein</fullName>
    </recommendedName>
</protein>
<reference evidence="2 3" key="1">
    <citation type="journal article" date="2014" name="Genome Biol. Evol.">
        <title>Comparative genomics and transcriptomics analyses reveal divergent lifestyle features of nematode endoparasitic fungus Hirsutella minnesotensis.</title>
        <authorList>
            <person name="Lai Y."/>
            <person name="Liu K."/>
            <person name="Zhang X."/>
            <person name="Zhang X."/>
            <person name="Li K."/>
            <person name="Wang N."/>
            <person name="Shu C."/>
            <person name="Wu Y."/>
            <person name="Wang C."/>
            <person name="Bushley K.E."/>
            <person name="Xiang M."/>
            <person name="Liu X."/>
        </authorList>
    </citation>
    <scope>NUCLEOTIDE SEQUENCE [LARGE SCALE GENOMIC DNA]</scope>
    <source>
        <strain evidence="2 3">3608</strain>
    </source>
</reference>
<proteinExistence type="predicted"/>
<dbReference type="Proteomes" id="UP000054481">
    <property type="component" value="Unassembled WGS sequence"/>
</dbReference>
<evidence type="ECO:0000313" key="2">
    <source>
        <dbReference type="EMBL" id="KJZ74582.1"/>
    </source>
</evidence>
<feature type="signal peptide" evidence="1">
    <location>
        <begin position="1"/>
        <end position="19"/>
    </location>
</feature>
<gene>
    <name evidence="2" type="ORF">HIM_05932</name>
</gene>
<accession>A0A0F7ZZP5</accession>